<name>A0A1S3PMZ2_SALSA</name>
<dbReference type="PROSITE" id="PS00128">
    <property type="entry name" value="GLYCOSYL_HYDROL_F22_1"/>
    <property type="match status" value="1"/>
</dbReference>
<feature type="signal peptide" evidence="3">
    <location>
        <begin position="1"/>
        <end position="22"/>
    </location>
</feature>
<evidence type="ECO:0000256" key="1">
    <source>
        <dbReference type="ARBA" id="ARBA00023157"/>
    </source>
</evidence>
<dbReference type="OrthoDB" id="17373at2759"/>
<evidence type="ECO:0000256" key="3">
    <source>
        <dbReference type="SAM" id="SignalP"/>
    </source>
</evidence>
<dbReference type="PANTHER" id="PTHR11407">
    <property type="entry name" value="LYSOZYME C"/>
    <property type="match status" value="1"/>
</dbReference>
<protein>
    <recommendedName>
        <fullName evidence="4">Glycosyl hydrolases family 22 (GH22) domain-containing protein</fullName>
    </recommendedName>
</protein>
<dbReference type="SUPFAM" id="SSF53955">
    <property type="entry name" value="Lysozyme-like"/>
    <property type="match status" value="1"/>
</dbReference>
<feature type="compositionally biased region" description="Basic and acidic residues" evidence="2">
    <location>
        <begin position="88"/>
        <end position="121"/>
    </location>
</feature>
<dbReference type="Pfam" id="PF00062">
    <property type="entry name" value="Lys"/>
    <property type="match status" value="1"/>
</dbReference>
<feature type="region of interest" description="Disordered" evidence="2">
    <location>
        <begin position="74"/>
        <end position="145"/>
    </location>
</feature>
<keyword evidence="5" id="KW-1185">Reference proteome</keyword>
<organism evidence="5 6">
    <name type="scientific">Salmo salar</name>
    <name type="common">Atlantic salmon</name>
    <dbReference type="NCBI Taxonomy" id="8030"/>
    <lineage>
        <taxon>Eukaryota</taxon>
        <taxon>Metazoa</taxon>
        <taxon>Chordata</taxon>
        <taxon>Craniata</taxon>
        <taxon>Vertebrata</taxon>
        <taxon>Euteleostomi</taxon>
        <taxon>Actinopterygii</taxon>
        <taxon>Neopterygii</taxon>
        <taxon>Teleostei</taxon>
        <taxon>Protacanthopterygii</taxon>
        <taxon>Salmoniformes</taxon>
        <taxon>Salmonidae</taxon>
        <taxon>Salmoninae</taxon>
        <taxon>Salmo</taxon>
    </lineage>
</organism>
<evidence type="ECO:0000256" key="2">
    <source>
        <dbReference type="SAM" id="MobiDB-lite"/>
    </source>
</evidence>
<accession>A0A1S3PMZ2</accession>
<sequence>MKMQMLLVLAVAVLMIPSLSEGRILSKCELKSLLEEAAFKFNLTEKARENYVTNKDFVAKIVCHVEKATGFNTSFVTPWRDDDGPDDSPTHPAKDDNRSTHPTHPEHPPRRGKRHAGDSHGDSSSAESHQFSSSKEDSSEEDSSEEETMYLYGLFQLSDHVICANGSTPSLNLCQINCSDLIDDDISDDLDCVETIKQTVESGPGDHKRALMRMFKLLFQKECVMTVASSYFSEC</sequence>
<proteinExistence type="predicted"/>
<dbReference type="GO" id="GO:0003796">
    <property type="term" value="F:lysozyme activity"/>
    <property type="evidence" value="ECO:0007669"/>
    <property type="project" value="TreeGrafter"/>
</dbReference>
<feature type="domain" description="Glycosyl hydrolases family 22 (GH22)" evidence="4">
    <location>
        <begin position="174"/>
        <end position="192"/>
    </location>
</feature>
<keyword evidence="1" id="KW-1015">Disulfide bond</keyword>
<dbReference type="Proteomes" id="UP001652741">
    <property type="component" value="Chromosome ssa02"/>
</dbReference>
<dbReference type="InterPro" id="IPR019799">
    <property type="entry name" value="Glyco_hydro_22_CS"/>
</dbReference>
<evidence type="ECO:0000313" key="5">
    <source>
        <dbReference type="Proteomes" id="UP001652741"/>
    </source>
</evidence>
<keyword evidence="3" id="KW-0732">Signal</keyword>
<dbReference type="InterPro" id="IPR001916">
    <property type="entry name" value="Glyco_hydro_22"/>
</dbReference>
<dbReference type="InterPro" id="IPR023346">
    <property type="entry name" value="Lysozyme-like_dom_sf"/>
</dbReference>
<dbReference type="PROSITE" id="PS51348">
    <property type="entry name" value="GLYCOSYL_HYDROL_F22_2"/>
    <property type="match status" value="1"/>
</dbReference>
<reference evidence="6" key="1">
    <citation type="submission" date="2025-08" db="UniProtKB">
        <authorList>
            <consortium name="RefSeq"/>
        </authorList>
    </citation>
    <scope>IDENTIFICATION</scope>
</reference>
<dbReference type="RefSeq" id="XP_014029028.1">
    <property type="nucleotide sequence ID" value="XM_014173553.2"/>
</dbReference>
<dbReference type="KEGG" id="sasa:106586353"/>
<dbReference type="GeneID" id="106586353"/>
<evidence type="ECO:0000259" key="4">
    <source>
        <dbReference type="PROSITE" id="PS00128"/>
    </source>
</evidence>
<feature type="compositionally biased region" description="Low complexity" evidence="2">
    <location>
        <begin position="123"/>
        <end position="133"/>
    </location>
</feature>
<dbReference type="PANTHER" id="PTHR11407:SF69">
    <property type="entry name" value="LYSOZYME C, MILK ISOZYME"/>
    <property type="match status" value="1"/>
</dbReference>
<dbReference type="Gene3D" id="1.10.530.10">
    <property type="match status" value="2"/>
</dbReference>
<dbReference type="AlphaFoldDB" id="A0A1S3PMZ2"/>
<gene>
    <name evidence="6" type="primary">LOC106586353</name>
</gene>
<evidence type="ECO:0000313" key="6">
    <source>
        <dbReference type="RefSeq" id="XP_014029028.1"/>
    </source>
</evidence>
<feature type="chain" id="PRO_5010211914" description="Glycosyl hydrolases family 22 (GH22) domain-containing protein" evidence="3">
    <location>
        <begin position="23"/>
        <end position="235"/>
    </location>
</feature>